<dbReference type="PANTHER" id="PTHR30576:SF0">
    <property type="entry name" value="UNDECAPRENYL-PHOSPHATE N-ACETYLGALACTOSAMINYL 1-PHOSPHATE TRANSFERASE-RELATED"/>
    <property type="match status" value="1"/>
</dbReference>
<dbReference type="GO" id="GO:0016780">
    <property type="term" value="F:phosphotransferase activity, for other substituted phosphate groups"/>
    <property type="evidence" value="ECO:0007669"/>
    <property type="project" value="TreeGrafter"/>
</dbReference>
<accession>A0A6M9Q1X4</accession>
<dbReference type="Proteomes" id="UP000503312">
    <property type="component" value="Chromosome"/>
</dbReference>
<keyword evidence="5" id="KW-1185">Reference proteome</keyword>
<reference evidence="4 5" key="1">
    <citation type="submission" date="2018-04" db="EMBL/GenBank/DDBJ databases">
        <title>Polynucleobacter sp. UH21B genome.</title>
        <authorList>
            <person name="Hahn M.W."/>
        </authorList>
    </citation>
    <scope>NUCLEOTIDE SEQUENCE [LARGE SCALE GENOMIC DNA]</scope>
    <source>
        <strain evidence="4 5">MWH-UH21B</strain>
    </source>
</reference>
<name>A0A6M9Q1X4_9BURK</name>
<keyword evidence="2" id="KW-0812">Transmembrane</keyword>
<gene>
    <name evidence="4" type="ORF">DCO17_01770</name>
</gene>
<dbReference type="AlphaFoldDB" id="A0A6M9Q1X4"/>
<evidence type="ECO:0000313" key="5">
    <source>
        <dbReference type="Proteomes" id="UP000503312"/>
    </source>
</evidence>
<evidence type="ECO:0000313" key="4">
    <source>
        <dbReference type="EMBL" id="QKM64066.1"/>
    </source>
</evidence>
<sequence>MQRVFDIFFSALSLLLLSPLLIPVAIFLKNTGEGEIFYCQNRVGKHGKLFRLYKFSTMLKNSPNMKAGTVTIKDDPRILPSGKFFRKTKINELPQLLNIFLGDMSVIGPRPLTEQTFNSYSLEVQKAVEKVKPGLSGIGSIVFRNEEDILCCDVSPIDFYKNVIAPYKGALEQWYVQNQSVKIYFTAIFVTAWLIISPKSTVVWRAFPQLPAPPRSLAGSLNYQF</sequence>
<evidence type="ECO:0000256" key="1">
    <source>
        <dbReference type="ARBA" id="ARBA00006464"/>
    </source>
</evidence>
<organism evidence="4 5">
    <name type="scientific">Polynucleobacter tropicus</name>
    <dbReference type="NCBI Taxonomy" id="1743174"/>
    <lineage>
        <taxon>Bacteria</taxon>
        <taxon>Pseudomonadati</taxon>
        <taxon>Pseudomonadota</taxon>
        <taxon>Betaproteobacteria</taxon>
        <taxon>Burkholderiales</taxon>
        <taxon>Burkholderiaceae</taxon>
        <taxon>Polynucleobacter</taxon>
    </lineage>
</organism>
<keyword evidence="4" id="KW-0808">Transferase</keyword>
<feature type="transmembrane region" description="Helical" evidence="2">
    <location>
        <begin position="7"/>
        <end position="28"/>
    </location>
</feature>
<dbReference type="RefSeq" id="WP_173955110.1">
    <property type="nucleotide sequence ID" value="NZ_CP028942.1"/>
</dbReference>
<dbReference type="InterPro" id="IPR003362">
    <property type="entry name" value="Bact_transf"/>
</dbReference>
<feature type="domain" description="Bacterial sugar transferase" evidence="3">
    <location>
        <begin position="3"/>
        <end position="196"/>
    </location>
</feature>
<dbReference type="PANTHER" id="PTHR30576">
    <property type="entry name" value="COLANIC BIOSYNTHESIS UDP-GLUCOSE LIPID CARRIER TRANSFERASE"/>
    <property type="match status" value="1"/>
</dbReference>
<evidence type="ECO:0000256" key="2">
    <source>
        <dbReference type="SAM" id="Phobius"/>
    </source>
</evidence>
<protein>
    <submittedName>
        <fullName evidence="4">Lipid carrier--UDP-N-acetylgalactosaminyltransferase</fullName>
    </submittedName>
</protein>
<dbReference type="EMBL" id="CP028942">
    <property type="protein sequence ID" value="QKM64066.1"/>
    <property type="molecule type" value="Genomic_DNA"/>
</dbReference>
<dbReference type="KEGG" id="ptrp:DCO17_01770"/>
<evidence type="ECO:0000259" key="3">
    <source>
        <dbReference type="Pfam" id="PF02397"/>
    </source>
</evidence>
<keyword evidence="2" id="KW-1133">Transmembrane helix</keyword>
<keyword evidence="2" id="KW-0472">Membrane</keyword>
<comment type="similarity">
    <text evidence="1">Belongs to the bacterial sugar transferase family.</text>
</comment>
<proteinExistence type="inferred from homology"/>
<dbReference type="Pfam" id="PF02397">
    <property type="entry name" value="Bac_transf"/>
    <property type="match status" value="1"/>
</dbReference>